<organism evidence="2 3">
    <name type="scientific">Clostridium gelidum</name>
    <dbReference type="NCBI Taxonomy" id="704125"/>
    <lineage>
        <taxon>Bacteria</taxon>
        <taxon>Bacillati</taxon>
        <taxon>Bacillota</taxon>
        <taxon>Clostridia</taxon>
        <taxon>Eubacteriales</taxon>
        <taxon>Clostridiaceae</taxon>
        <taxon>Clostridium</taxon>
    </lineage>
</organism>
<dbReference type="EMBL" id="AP024849">
    <property type="protein sequence ID" value="BCZ46479.1"/>
    <property type="molecule type" value="Genomic_DNA"/>
</dbReference>
<evidence type="ECO:0000313" key="2">
    <source>
        <dbReference type="EMBL" id="BCZ46479.1"/>
    </source>
</evidence>
<dbReference type="PANTHER" id="PTHR43845:SF1">
    <property type="entry name" value="BLR5969 PROTEIN"/>
    <property type="match status" value="1"/>
</dbReference>
<dbReference type="Proteomes" id="UP000824633">
    <property type="component" value="Chromosome"/>
</dbReference>
<protein>
    <recommendedName>
        <fullName evidence="1">AMP-dependent synthetase/ligase domain-containing protein</fullName>
    </recommendedName>
</protein>
<dbReference type="Gene3D" id="3.40.50.12780">
    <property type="entry name" value="N-terminal domain of ligase-like"/>
    <property type="match status" value="1"/>
</dbReference>
<accession>A0ABN6IWG7</accession>
<dbReference type="InterPro" id="IPR000873">
    <property type="entry name" value="AMP-dep_synth/lig_dom"/>
</dbReference>
<dbReference type="PANTHER" id="PTHR43845">
    <property type="entry name" value="BLR5969 PROTEIN"/>
    <property type="match status" value="1"/>
</dbReference>
<reference evidence="3" key="1">
    <citation type="submission" date="2021-07" db="EMBL/GenBank/DDBJ databases">
        <title>Complete genome sequencing of a Clostridium isolate.</title>
        <authorList>
            <person name="Ueki A."/>
            <person name="Tonouchi A."/>
        </authorList>
    </citation>
    <scope>NUCLEOTIDE SEQUENCE [LARGE SCALE GENOMIC DNA]</scope>
    <source>
        <strain evidence="3">C5S11</strain>
    </source>
</reference>
<evidence type="ECO:0000313" key="3">
    <source>
        <dbReference type="Proteomes" id="UP000824633"/>
    </source>
</evidence>
<dbReference type="InterPro" id="IPR042099">
    <property type="entry name" value="ANL_N_sf"/>
</dbReference>
<name>A0ABN6IWG7_9CLOT</name>
<evidence type="ECO:0000259" key="1">
    <source>
        <dbReference type="Pfam" id="PF00501"/>
    </source>
</evidence>
<proteinExistence type="predicted"/>
<feature type="domain" description="AMP-dependent synthetase/ligase" evidence="1">
    <location>
        <begin position="94"/>
        <end position="294"/>
    </location>
</feature>
<dbReference type="NCBIfam" id="NF045666">
    <property type="entry name" value="DVU1553_fam_AMP"/>
    <property type="match status" value="1"/>
</dbReference>
<sequence length="441" mass="50425">MIKTIYEKWMEDKILKETGEKKLSLESLKLYQLNEIRNIINTAKKGKFYKDVLKNIKSEDIKNFEDFKSIPFTTSEDLSNNPKNFLCVALDQISRIVTINTSGTTGTSKRVFFTENDLKGTIEFFKHGMLNLVKSGQRVLILMPGSTPSSIGLLLKKGLNEAGCEAIIYGPVFDTLDALETLKLNKIDCIVGLPTQVFYLAKIKNMHERYRNLKLKSILLSADYVPRAICDAVSKDFNCPVFTHYGMTEMGYGGGVECSALNGYHMRDIDLYIEIIDPLTGKNVKEGNYGEVVFTTFRREGMPLIRYKTGDIARFLPNSCSCNDVFKRMDYVQGRLSENLRFKDGSFISIGMLDEIMFQIDNVLDYRAIIKEDEKKIIKLSIQPINKEIPVRFSDIENLIIKDKYLATLIRNNNIFIEITGIIDNVDVSNGMQKRKLEYRR</sequence>
<dbReference type="RefSeq" id="WP_224037954.1">
    <property type="nucleotide sequence ID" value="NZ_AP024849.1"/>
</dbReference>
<gene>
    <name evidence="2" type="ORF">psyc5s11_25460</name>
</gene>
<dbReference type="Pfam" id="PF00501">
    <property type="entry name" value="AMP-binding"/>
    <property type="match status" value="1"/>
</dbReference>
<dbReference type="SUPFAM" id="SSF56801">
    <property type="entry name" value="Acetyl-CoA synthetase-like"/>
    <property type="match status" value="1"/>
</dbReference>
<keyword evidence="3" id="KW-1185">Reference proteome</keyword>